<comment type="similarity">
    <text evidence="1 4">Belongs to the FGGY kinase family.</text>
</comment>
<feature type="domain" description="Carbohydrate kinase FGGY N-terminal" evidence="5">
    <location>
        <begin position="9"/>
        <end position="250"/>
    </location>
</feature>
<evidence type="ECO:0000259" key="5">
    <source>
        <dbReference type="Pfam" id="PF00370"/>
    </source>
</evidence>
<sequence>MKVVNGMSVIGLDIGTSSAKGILLSNRGQVIGKSYRGYAVSSKSKSHFELTPNQVWEAIVSILNELASLDNKRNIKAISISAMGDTVTPFDHQLVPLHNSLLAFDTRSARETTFLSEKLGEKWVFKTTGMPIHSTYSACKILWLKNHYPRIFDKTVKFLCYEDFIASRLGADYTISYSSAARTLFFDLHQKSWNEKILNLCSVREDQLSRPCPSGISIGHLSKKVAKETALSEKTQIICGGHDQPCGAIGMGVVSEGSALDTTGTIEVILVPFSQPHLNETMFNAKICCYNHCYPNTYCSFSQVLTAGAAYQWFKDNFFQTNNDQTKDSQENVYQVIEANMPSHPKNLYFIPYLSGSGNPTMNPNAKGVFYGLTLATNKNDIARSVLEGITYEMRINLELMESISGTTIHKMKSVGGASRSNFWLQLKADITGKTILSSKNVEAGCLGAAILSGIGVGIFTNFEEGIDAVNRNLEYQEFSPNREMNKVYNEKYHEYKTLNKTISQLFSFI</sequence>
<evidence type="ECO:0000256" key="2">
    <source>
        <dbReference type="ARBA" id="ARBA00022679"/>
    </source>
</evidence>
<gene>
    <name evidence="7" type="primary">xylB_17</name>
    <name evidence="7" type="ORF">RT761_01782</name>
</gene>
<dbReference type="InterPro" id="IPR018484">
    <property type="entry name" value="FGGY_N"/>
</dbReference>
<accession>A0A7T1AMA8</accession>
<dbReference type="InterPro" id="IPR000577">
    <property type="entry name" value="Carb_kinase_FGGY"/>
</dbReference>
<keyword evidence="8" id="KW-1185">Reference proteome</keyword>
<reference evidence="7 8" key="1">
    <citation type="journal article" date="2021" name="Nat. Commun.">
        <title>Isolation of a member of the candidate phylum Atribacteria reveals a unique cell membrane structure.</title>
        <authorList>
            <person name="Taiki K."/>
            <person name="Nobu M.K."/>
            <person name="Kusada H."/>
            <person name="Meng X.-Y."/>
            <person name="Hosoki N."/>
            <person name="Uematsu K."/>
            <person name="Yoshioka H."/>
            <person name="Kamagata Y."/>
            <person name="Tamaki H."/>
        </authorList>
    </citation>
    <scope>NUCLEOTIDE SEQUENCE [LARGE SCALE GENOMIC DNA]</scope>
    <source>
        <strain evidence="7 8">RT761</strain>
    </source>
</reference>
<keyword evidence="2 4" id="KW-0808">Transferase</keyword>
<evidence type="ECO:0000256" key="4">
    <source>
        <dbReference type="RuleBase" id="RU003733"/>
    </source>
</evidence>
<dbReference type="InterPro" id="IPR018483">
    <property type="entry name" value="Carb_kinase_FGGY_CS"/>
</dbReference>
<dbReference type="PANTHER" id="PTHR43095">
    <property type="entry name" value="SUGAR KINASE"/>
    <property type="match status" value="1"/>
</dbReference>
<dbReference type="EMBL" id="CP065383">
    <property type="protein sequence ID" value="QPM68561.1"/>
    <property type="molecule type" value="Genomic_DNA"/>
</dbReference>
<dbReference type="PIRSF" id="PIRSF000538">
    <property type="entry name" value="GlpK"/>
    <property type="match status" value="1"/>
</dbReference>
<evidence type="ECO:0000256" key="3">
    <source>
        <dbReference type="ARBA" id="ARBA00022777"/>
    </source>
</evidence>
<organism evidence="7 8">
    <name type="scientific">Atribacter laminatus</name>
    <dbReference type="NCBI Taxonomy" id="2847778"/>
    <lineage>
        <taxon>Bacteria</taxon>
        <taxon>Pseudomonadati</taxon>
        <taxon>Atribacterota</taxon>
        <taxon>Atribacteria</taxon>
        <taxon>Atribacterales</taxon>
        <taxon>Atribacteraceae</taxon>
        <taxon>Atribacter</taxon>
    </lineage>
</organism>
<evidence type="ECO:0000259" key="6">
    <source>
        <dbReference type="Pfam" id="PF02782"/>
    </source>
</evidence>
<dbReference type="InterPro" id="IPR043129">
    <property type="entry name" value="ATPase_NBD"/>
</dbReference>
<dbReference type="InterPro" id="IPR050406">
    <property type="entry name" value="FGGY_Carb_Kinase"/>
</dbReference>
<evidence type="ECO:0000313" key="7">
    <source>
        <dbReference type="EMBL" id="QPM68561.1"/>
    </source>
</evidence>
<proteinExistence type="inferred from homology"/>
<dbReference type="KEGG" id="alam:RT761_01782"/>
<evidence type="ECO:0000256" key="1">
    <source>
        <dbReference type="ARBA" id="ARBA00009156"/>
    </source>
</evidence>
<dbReference type="AlphaFoldDB" id="A0A7T1AMA8"/>
<name>A0A7T1AMA8_ATRLM</name>
<dbReference type="Gene3D" id="3.30.420.40">
    <property type="match status" value="2"/>
</dbReference>
<dbReference type="Pfam" id="PF00370">
    <property type="entry name" value="FGGY_N"/>
    <property type="match status" value="1"/>
</dbReference>
<dbReference type="GO" id="GO:0004856">
    <property type="term" value="F:D-xylulokinase activity"/>
    <property type="evidence" value="ECO:0007669"/>
    <property type="project" value="UniProtKB-EC"/>
</dbReference>
<dbReference type="EC" id="2.7.1.17" evidence="7"/>
<evidence type="ECO:0000313" key="8">
    <source>
        <dbReference type="Proteomes" id="UP000594463"/>
    </source>
</evidence>
<dbReference type="SUPFAM" id="SSF53067">
    <property type="entry name" value="Actin-like ATPase domain"/>
    <property type="match status" value="2"/>
</dbReference>
<dbReference type="Pfam" id="PF02782">
    <property type="entry name" value="FGGY_C"/>
    <property type="match status" value="1"/>
</dbReference>
<dbReference type="PANTHER" id="PTHR43095:SF5">
    <property type="entry name" value="XYLULOSE KINASE"/>
    <property type="match status" value="1"/>
</dbReference>
<dbReference type="Proteomes" id="UP000594463">
    <property type="component" value="Chromosome"/>
</dbReference>
<dbReference type="PROSITE" id="PS00445">
    <property type="entry name" value="FGGY_KINASES_2"/>
    <property type="match status" value="1"/>
</dbReference>
<keyword evidence="3 4" id="KW-0418">Kinase</keyword>
<dbReference type="InterPro" id="IPR018485">
    <property type="entry name" value="FGGY_C"/>
</dbReference>
<protein>
    <submittedName>
        <fullName evidence="7">Xylulose kinase</fullName>
        <ecNumber evidence="7">2.7.1.17</ecNumber>
    </submittedName>
</protein>
<feature type="domain" description="Carbohydrate kinase FGGY C-terminal" evidence="6">
    <location>
        <begin position="263"/>
        <end position="454"/>
    </location>
</feature>
<dbReference type="CDD" id="cd07773">
    <property type="entry name" value="ASKHA_NBD_FGGY_FK"/>
    <property type="match status" value="1"/>
</dbReference>